<gene>
    <name evidence="2" type="ORF">OXX778_LOCUS7454</name>
</gene>
<sequence>MSSPIRNEDFMVRGDKILARNDTTGFYFPARFLKILDSKYAKIKFEDGTKKTISFTNIIKQKEFYHFLTPGDHVIAKVMIEVNNIGIPCWVPGVTQSIRTNTPNCTHSKSYIILYFNGQEGENTRLELLKISSKQYGFIVGYIRSLLGDEVAKEPNQVLALPDMNEIKRDIAVQLNNHLNSLKIEEKYDKIFDEFSSLKKSQDKLKNEIDRKFKSIHNDFKECKNEKLPIIMPYSNTIVFVNESPKNEPIELSDIKKGAEVLARWPDDGWYYRSIVREYLGNNQYLVEDSLKDCETFNREDLISDINEPLKKFEIGDCVVALHPNFEFSYAPGEIIQISSDKKSYKVKFYNSSNAYVKSDGIFKIPRFKYETVVATISNLEKKWIGKEVIARNNLRRIYESGKVIGQENLSRKYTIEWRNGDPTGQDINHIFAPKEEIYLPGKIIKTEGNKFTIRFCDGSIDENVKEKYCFLLSKIYYEDAKQFCRGKLETDQ</sequence>
<accession>A0A813U2K0</accession>
<protein>
    <recommendedName>
        <fullName evidence="1">Tudor domain-containing protein</fullName>
    </recommendedName>
</protein>
<name>A0A813U2K0_9BILA</name>
<dbReference type="PANTHER" id="PTHR46785">
    <property type="entry name" value="VON WILLEBRAND FACTOR A DOMAIN-CONTAINING PROTEIN 3B"/>
    <property type="match status" value="1"/>
</dbReference>
<dbReference type="EMBL" id="CAJNOC010000953">
    <property type="protein sequence ID" value="CAF0820766.1"/>
    <property type="molecule type" value="Genomic_DNA"/>
</dbReference>
<evidence type="ECO:0000313" key="2">
    <source>
        <dbReference type="EMBL" id="CAF0820766.1"/>
    </source>
</evidence>
<dbReference type="InterPro" id="IPR032770">
    <property type="entry name" value="DUF4537"/>
</dbReference>
<dbReference type="OrthoDB" id="10068869at2759"/>
<dbReference type="SMART" id="SM00333">
    <property type="entry name" value="TUDOR"/>
    <property type="match status" value="3"/>
</dbReference>
<evidence type="ECO:0000259" key="1">
    <source>
        <dbReference type="SMART" id="SM00333"/>
    </source>
</evidence>
<evidence type="ECO:0000313" key="3">
    <source>
        <dbReference type="Proteomes" id="UP000663879"/>
    </source>
</evidence>
<dbReference type="SUPFAM" id="SSF63748">
    <property type="entry name" value="Tudor/PWWP/MBT"/>
    <property type="match status" value="1"/>
</dbReference>
<organism evidence="2 3">
    <name type="scientific">Brachionus calyciflorus</name>
    <dbReference type="NCBI Taxonomy" id="104777"/>
    <lineage>
        <taxon>Eukaryota</taxon>
        <taxon>Metazoa</taxon>
        <taxon>Spiralia</taxon>
        <taxon>Gnathifera</taxon>
        <taxon>Rotifera</taxon>
        <taxon>Eurotatoria</taxon>
        <taxon>Monogononta</taxon>
        <taxon>Pseudotrocha</taxon>
        <taxon>Ploima</taxon>
        <taxon>Brachionidae</taxon>
        <taxon>Brachionus</taxon>
    </lineage>
</organism>
<dbReference type="Proteomes" id="UP000663879">
    <property type="component" value="Unassembled WGS sequence"/>
</dbReference>
<dbReference type="InterPro" id="IPR002999">
    <property type="entry name" value="Tudor"/>
</dbReference>
<keyword evidence="3" id="KW-1185">Reference proteome</keyword>
<dbReference type="PANTHER" id="PTHR46785:SF1">
    <property type="entry name" value="VON WILLEBRAND FACTOR A DOMAIN-CONTAINING PROTEIN 3B"/>
    <property type="match status" value="1"/>
</dbReference>
<dbReference type="Gene3D" id="2.30.30.140">
    <property type="match status" value="2"/>
</dbReference>
<proteinExistence type="predicted"/>
<feature type="domain" description="Tudor" evidence="1">
    <location>
        <begin position="253"/>
        <end position="310"/>
    </location>
</feature>
<comment type="caution">
    <text evidence="2">The sequence shown here is derived from an EMBL/GenBank/DDBJ whole genome shotgun (WGS) entry which is preliminary data.</text>
</comment>
<feature type="domain" description="Tudor" evidence="1">
    <location>
        <begin position="9"/>
        <end position="66"/>
    </location>
</feature>
<dbReference type="CDD" id="cd04508">
    <property type="entry name" value="Tudor_SF"/>
    <property type="match status" value="1"/>
</dbReference>
<feature type="domain" description="Tudor" evidence="1">
    <location>
        <begin position="311"/>
        <end position="370"/>
    </location>
</feature>
<reference evidence="2" key="1">
    <citation type="submission" date="2021-02" db="EMBL/GenBank/DDBJ databases">
        <authorList>
            <person name="Nowell W R."/>
        </authorList>
    </citation>
    <scope>NUCLEOTIDE SEQUENCE</scope>
    <source>
        <strain evidence="2">Ploen Becks lab</strain>
    </source>
</reference>
<dbReference type="Pfam" id="PF15057">
    <property type="entry name" value="DUF4537"/>
    <property type="match status" value="2"/>
</dbReference>
<dbReference type="AlphaFoldDB" id="A0A813U2K0"/>